<keyword evidence="4" id="KW-0698">rRNA processing</keyword>
<dbReference type="InterPro" id="IPR002942">
    <property type="entry name" value="S4_RNA-bd"/>
</dbReference>
<dbReference type="STRING" id="930169.B5T_02739"/>
<evidence type="ECO:0000313" key="11">
    <source>
        <dbReference type="EMBL" id="AFT71008.1"/>
    </source>
</evidence>
<evidence type="ECO:0000256" key="4">
    <source>
        <dbReference type="ARBA" id="ARBA00022552"/>
    </source>
</evidence>
<evidence type="ECO:0000256" key="7">
    <source>
        <dbReference type="PIRSR" id="PIRSR606225-1"/>
    </source>
</evidence>
<comment type="catalytic activity">
    <reaction evidence="9">
        <text>a uridine in RNA = a pseudouridine in RNA</text>
        <dbReference type="Rhea" id="RHEA:48348"/>
        <dbReference type="Rhea" id="RHEA-COMP:12068"/>
        <dbReference type="Rhea" id="RHEA-COMP:12069"/>
        <dbReference type="ChEBI" id="CHEBI:65314"/>
        <dbReference type="ChEBI" id="CHEBI:65315"/>
    </reaction>
</comment>
<feature type="domain" description="RNA-binding S4" evidence="10">
    <location>
        <begin position="22"/>
        <end position="81"/>
    </location>
</feature>
<dbReference type="SUPFAM" id="SSF55120">
    <property type="entry name" value="Pseudouridine synthase"/>
    <property type="match status" value="1"/>
</dbReference>
<dbReference type="InterPro" id="IPR050188">
    <property type="entry name" value="RluA_PseudoU_synthase"/>
</dbReference>
<dbReference type="SUPFAM" id="SSF55174">
    <property type="entry name" value="Alpha-L RNA-binding motif"/>
    <property type="match status" value="1"/>
</dbReference>
<dbReference type="Pfam" id="PF01479">
    <property type="entry name" value="S4"/>
    <property type="match status" value="1"/>
</dbReference>
<dbReference type="SMART" id="SM00363">
    <property type="entry name" value="S4"/>
    <property type="match status" value="1"/>
</dbReference>
<dbReference type="PANTHER" id="PTHR21600">
    <property type="entry name" value="MITOCHONDRIAL RNA PSEUDOURIDINE SYNTHASE"/>
    <property type="match status" value="1"/>
</dbReference>
<dbReference type="Pfam" id="PF00849">
    <property type="entry name" value="PseudoU_synth_2"/>
    <property type="match status" value="1"/>
</dbReference>
<dbReference type="KEGG" id="adi:B5T_02739"/>
<comment type="catalytic activity">
    <reaction evidence="1">
        <text>uridine(955/2504/2580) in 23S rRNA = pseudouridine(955/2504/2580) in 23S rRNA</text>
        <dbReference type="Rhea" id="RHEA:42528"/>
        <dbReference type="Rhea" id="RHEA-COMP:10099"/>
        <dbReference type="Rhea" id="RHEA-COMP:10100"/>
        <dbReference type="ChEBI" id="CHEBI:65314"/>
        <dbReference type="ChEBI" id="CHEBI:65315"/>
        <dbReference type="EC" id="5.4.99.24"/>
    </reaction>
</comment>
<name>K0CEE5_ALCDB</name>
<dbReference type="Gene3D" id="3.30.2350.10">
    <property type="entry name" value="Pseudouridine synthase"/>
    <property type="match status" value="1"/>
</dbReference>
<comment type="similarity">
    <text evidence="3 9">Belongs to the pseudouridine synthase RluA family.</text>
</comment>
<keyword evidence="6 9" id="KW-0413">Isomerase</keyword>
<organism evidence="11 12">
    <name type="scientific">Alcanivorax dieselolei (strain DSM 16502 / CGMCC 1.3690 / MCCC 1A00001 / B-5)</name>
    <name type="common">Alloalcanivorax dieselolei</name>
    <dbReference type="NCBI Taxonomy" id="930169"/>
    <lineage>
        <taxon>Bacteria</taxon>
        <taxon>Pseudomonadati</taxon>
        <taxon>Pseudomonadota</taxon>
        <taxon>Gammaproteobacteria</taxon>
        <taxon>Oceanospirillales</taxon>
        <taxon>Alcanivoracaceae</taxon>
        <taxon>Alloalcanivorax</taxon>
    </lineage>
</organism>
<evidence type="ECO:0000259" key="10">
    <source>
        <dbReference type="SMART" id="SM00363"/>
    </source>
</evidence>
<dbReference type="eggNOG" id="COG0564">
    <property type="taxonomic scope" value="Bacteria"/>
</dbReference>
<dbReference type="CDD" id="cd00165">
    <property type="entry name" value="S4"/>
    <property type="match status" value="1"/>
</dbReference>
<feature type="active site" evidence="7">
    <location>
        <position position="145"/>
    </location>
</feature>
<evidence type="ECO:0000256" key="3">
    <source>
        <dbReference type="ARBA" id="ARBA00010876"/>
    </source>
</evidence>
<dbReference type="OrthoDB" id="9807829at2"/>
<dbReference type="RefSeq" id="WP_014995074.1">
    <property type="nucleotide sequence ID" value="NC_018691.1"/>
</dbReference>
<reference evidence="11 12" key="1">
    <citation type="journal article" date="2012" name="J. Bacteriol.">
        <title>Complete genome sequence of Alcanivorax dieselolei type strain B5.</title>
        <authorList>
            <person name="Lai Q."/>
            <person name="Li W."/>
            <person name="Shao Z."/>
        </authorList>
    </citation>
    <scope>NUCLEOTIDE SEQUENCE [LARGE SCALE GENOMIC DNA]</scope>
    <source>
        <strain evidence="12">DSM 16502 / CGMCC 1.3690 / B-5</strain>
    </source>
</reference>
<accession>K0CEE5</accession>
<dbReference type="PROSITE" id="PS50889">
    <property type="entry name" value="S4"/>
    <property type="match status" value="1"/>
</dbReference>
<dbReference type="InterPro" id="IPR006225">
    <property type="entry name" value="PsdUridine_synth_RluC/D"/>
</dbReference>
<evidence type="ECO:0000256" key="1">
    <source>
        <dbReference type="ARBA" id="ARBA00000381"/>
    </source>
</evidence>
<dbReference type="EC" id="5.4.99.-" evidence="9"/>
<evidence type="ECO:0000256" key="6">
    <source>
        <dbReference type="ARBA" id="ARBA00023235"/>
    </source>
</evidence>
<dbReference type="GO" id="GO:0160141">
    <property type="term" value="F:23S rRNA pseudouridine(955/2504/2580) synthase activity"/>
    <property type="evidence" value="ECO:0007669"/>
    <property type="project" value="UniProtKB-EC"/>
</dbReference>
<comment type="function">
    <text evidence="2">Responsible for synthesis of pseudouridine from uracil at positions 955, 2504 and 2580 in 23S ribosomal RNA.</text>
</comment>
<sequence length="318" mass="36110">MSETPSADRVSFVTIDEGRDGQRLDNFLITHLKGVPRSRIYRIIRSGEVRVNKKRAKQTTRLANGDIVRVPPIRTAESEAPPKVSDALAERLSRTLIYEDEYLFIFNKPAGLAVHGGSGVSLGLIEALRVLYPEERELELVHRLDRDTSGCIMVARRRSFLRRLQRLMQQGGVEKRYWLLCQGFKGKERRIEAPLLKLMQGNERVVRVSREGKPSITDFRLLERLGGVSLVEATLGTGRTHQIRVHSQFGGFALLGDDKYGNDQGDRLLGELGVRRLCLHAHSLTFRHPLSEQRVRVEAPLDEDFESILAALRRRSRS</sequence>
<dbReference type="NCBIfam" id="TIGR00005">
    <property type="entry name" value="rluA_subfam"/>
    <property type="match status" value="1"/>
</dbReference>
<dbReference type="PANTHER" id="PTHR21600:SF92">
    <property type="entry name" value="RIBOSOMAL LARGE SUBUNIT PSEUDOURIDINE SYNTHASE C"/>
    <property type="match status" value="1"/>
</dbReference>
<protein>
    <recommendedName>
        <fullName evidence="9">Pseudouridine synthase</fullName>
        <ecNumber evidence="9">5.4.99.-</ecNumber>
    </recommendedName>
</protein>
<dbReference type="EMBL" id="CP003466">
    <property type="protein sequence ID" value="AFT71008.1"/>
    <property type="molecule type" value="Genomic_DNA"/>
</dbReference>
<dbReference type="CDD" id="cd02869">
    <property type="entry name" value="PseudoU_synth_RluA_like"/>
    <property type="match status" value="1"/>
</dbReference>
<dbReference type="InterPro" id="IPR006145">
    <property type="entry name" value="PsdUridine_synth_RsuA/RluA"/>
</dbReference>
<dbReference type="InterPro" id="IPR036986">
    <property type="entry name" value="S4_RNA-bd_sf"/>
</dbReference>
<keyword evidence="12" id="KW-1185">Reference proteome</keyword>
<dbReference type="AlphaFoldDB" id="K0CEE5"/>
<evidence type="ECO:0000256" key="9">
    <source>
        <dbReference type="RuleBase" id="RU362028"/>
    </source>
</evidence>
<dbReference type="InterPro" id="IPR006224">
    <property type="entry name" value="PsdUridine_synth_RluA-like_CS"/>
</dbReference>
<dbReference type="PATRIC" id="fig|930169.3.peg.2709"/>
<evidence type="ECO:0000256" key="8">
    <source>
        <dbReference type="PROSITE-ProRule" id="PRU00182"/>
    </source>
</evidence>
<dbReference type="PROSITE" id="PS01129">
    <property type="entry name" value="PSI_RLU"/>
    <property type="match status" value="1"/>
</dbReference>
<dbReference type="Gene3D" id="3.10.290.10">
    <property type="entry name" value="RNA-binding S4 domain"/>
    <property type="match status" value="1"/>
</dbReference>
<evidence type="ECO:0000256" key="2">
    <source>
        <dbReference type="ARBA" id="ARBA00002876"/>
    </source>
</evidence>
<evidence type="ECO:0000256" key="5">
    <source>
        <dbReference type="ARBA" id="ARBA00022884"/>
    </source>
</evidence>
<proteinExistence type="inferred from homology"/>
<dbReference type="InterPro" id="IPR020103">
    <property type="entry name" value="PsdUridine_synth_cat_dom_sf"/>
</dbReference>
<dbReference type="GO" id="GO:0000455">
    <property type="term" value="P:enzyme-directed rRNA pseudouridine synthesis"/>
    <property type="evidence" value="ECO:0007669"/>
    <property type="project" value="UniProtKB-ARBA"/>
</dbReference>
<dbReference type="Proteomes" id="UP000006286">
    <property type="component" value="Chromosome"/>
</dbReference>
<dbReference type="HOGENOM" id="CLU_016902_1_1_6"/>
<evidence type="ECO:0000313" key="12">
    <source>
        <dbReference type="Proteomes" id="UP000006286"/>
    </source>
</evidence>
<keyword evidence="5 8" id="KW-0694">RNA-binding</keyword>
<dbReference type="GO" id="GO:0003723">
    <property type="term" value="F:RNA binding"/>
    <property type="evidence" value="ECO:0007669"/>
    <property type="project" value="UniProtKB-KW"/>
</dbReference>
<gene>
    <name evidence="11" type="primary">rluC</name>
    <name evidence="11" type="ordered locus">B5T_02739</name>
</gene>